<dbReference type="Proteomes" id="UP000032304">
    <property type="component" value="Chromosome 8"/>
</dbReference>
<dbReference type="AlphaFoldDB" id="A0A0D2T8V5"/>
<evidence type="ECO:0000313" key="3">
    <source>
        <dbReference type="Proteomes" id="UP000032304"/>
    </source>
</evidence>
<keyword evidence="1" id="KW-0472">Membrane</keyword>
<keyword evidence="1" id="KW-0812">Transmembrane</keyword>
<keyword evidence="3" id="KW-1185">Reference proteome</keyword>
<name>A0A0D2T8V5_GOSRA</name>
<dbReference type="eggNOG" id="ENOG502SFWX">
    <property type="taxonomic scope" value="Eukaryota"/>
</dbReference>
<keyword evidence="1" id="KW-1133">Transmembrane helix</keyword>
<feature type="transmembrane region" description="Helical" evidence="1">
    <location>
        <begin position="52"/>
        <end position="74"/>
    </location>
</feature>
<evidence type="ECO:0000313" key="2">
    <source>
        <dbReference type="EMBL" id="KJB52999.1"/>
    </source>
</evidence>
<dbReference type="OMA" id="NLDINEW"/>
<protein>
    <submittedName>
        <fullName evidence="2">Uncharacterized protein</fullName>
    </submittedName>
</protein>
<gene>
    <name evidence="2" type="ORF">B456_008G287800</name>
</gene>
<evidence type="ECO:0000256" key="1">
    <source>
        <dbReference type="SAM" id="Phobius"/>
    </source>
</evidence>
<sequence>MDINRNDGNSLKCNLDINEWSKISSTLQFISLIHFNYSPPQFNLLIFFSFRIMPLSTIISFMLNIEAAKVPICLSMKRYMKRKKYHKLKRVASTRGTSRHGDDENETVLMLGERRRKGMIKGKVKVPLRKWRDAYVETMLSFAGHVAQLNNGNVYLLRGFQMPEC</sequence>
<accession>A0A0D2T8V5</accession>
<proteinExistence type="predicted"/>
<dbReference type="EMBL" id="CM001747">
    <property type="protein sequence ID" value="KJB52999.1"/>
    <property type="molecule type" value="Genomic_DNA"/>
</dbReference>
<reference evidence="2 3" key="1">
    <citation type="journal article" date="2012" name="Nature">
        <title>Repeated polyploidization of Gossypium genomes and the evolution of spinnable cotton fibres.</title>
        <authorList>
            <person name="Paterson A.H."/>
            <person name="Wendel J.F."/>
            <person name="Gundlach H."/>
            <person name="Guo H."/>
            <person name="Jenkins J."/>
            <person name="Jin D."/>
            <person name="Llewellyn D."/>
            <person name="Showmaker K.C."/>
            <person name="Shu S."/>
            <person name="Udall J."/>
            <person name="Yoo M.J."/>
            <person name="Byers R."/>
            <person name="Chen W."/>
            <person name="Doron-Faigenboim A."/>
            <person name="Duke M.V."/>
            <person name="Gong L."/>
            <person name="Grimwood J."/>
            <person name="Grover C."/>
            <person name="Grupp K."/>
            <person name="Hu G."/>
            <person name="Lee T.H."/>
            <person name="Li J."/>
            <person name="Lin L."/>
            <person name="Liu T."/>
            <person name="Marler B.S."/>
            <person name="Page J.T."/>
            <person name="Roberts A.W."/>
            <person name="Romanel E."/>
            <person name="Sanders W.S."/>
            <person name="Szadkowski E."/>
            <person name="Tan X."/>
            <person name="Tang H."/>
            <person name="Xu C."/>
            <person name="Wang J."/>
            <person name="Wang Z."/>
            <person name="Zhang D."/>
            <person name="Zhang L."/>
            <person name="Ashrafi H."/>
            <person name="Bedon F."/>
            <person name="Bowers J.E."/>
            <person name="Brubaker C.L."/>
            <person name="Chee P.W."/>
            <person name="Das S."/>
            <person name="Gingle A.R."/>
            <person name="Haigler C.H."/>
            <person name="Harker D."/>
            <person name="Hoffmann L.V."/>
            <person name="Hovav R."/>
            <person name="Jones D.C."/>
            <person name="Lemke C."/>
            <person name="Mansoor S."/>
            <person name="ur Rahman M."/>
            <person name="Rainville L.N."/>
            <person name="Rambani A."/>
            <person name="Reddy U.K."/>
            <person name="Rong J.K."/>
            <person name="Saranga Y."/>
            <person name="Scheffler B.E."/>
            <person name="Scheffler J.A."/>
            <person name="Stelly D.M."/>
            <person name="Triplett B.A."/>
            <person name="Van Deynze A."/>
            <person name="Vaslin M.F."/>
            <person name="Waghmare V.N."/>
            <person name="Walford S.A."/>
            <person name="Wright R.J."/>
            <person name="Zaki E.A."/>
            <person name="Zhang T."/>
            <person name="Dennis E.S."/>
            <person name="Mayer K.F."/>
            <person name="Peterson D.G."/>
            <person name="Rokhsar D.S."/>
            <person name="Wang X."/>
            <person name="Schmutz J."/>
        </authorList>
    </citation>
    <scope>NUCLEOTIDE SEQUENCE [LARGE SCALE GENOMIC DNA]</scope>
</reference>
<organism evidence="2 3">
    <name type="scientific">Gossypium raimondii</name>
    <name type="common">Peruvian cotton</name>
    <name type="synonym">Gossypium klotzschianum subsp. raimondii</name>
    <dbReference type="NCBI Taxonomy" id="29730"/>
    <lineage>
        <taxon>Eukaryota</taxon>
        <taxon>Viridiplantae</taxon>
        <taxon>Streptophyta</taxon>
        <taxon>Embryophyta</taxon>
        <taxon>Tracheophyta</taxon>
        <taxon>Spermatophyta</taxon>
        <taxon>Magnoliopsida</taxon>
        <taxon>eudicotyledons</taxon>
        <taxon>Gunneridae</taxon>
        <taxon>Pentapetalae</taxon>
        <taxon>rosids</taxon>
        <taxon>malvids</taxon>
        <taxon>Malvales</taxon>
        <taxon>Malvaceae</taxon>
        <taxon>Malvoideae</taxon>
        <taxon>Gossypium</taxon>
    </lineage>
</organism>
<dbReference type="Gramene" id="KJB52999">
    <property type="protein sequence ID" value="KJB52999"/>
    <property type="gene ID" value="B456_008G287800"/>
</dbReference>